<evidence type="ECO:0000259" key="12">
    <source>
        <dbReference type="Pfam" id="PF02676"/>
    </source>
</evidence>
<sequence length="223" mass="25711">MALFDAFEKRKEQCLSRADLSRKGSVDADIESLVRFINECDAFFTTSSCSGRVTLIDGRFDEFEVKKQNCPWLLVAHQKCQKDDVHSVALNSGFRNSGITIGKKGRTMMAVRSTHGLEVPLSRKGKLLVNEEYIQYLVQIANQKMDENKKRTDRFYSCLQSALRCEGIFEKSVLESQTRPVYTRRRRRKAMKEDVLCTSPDERAPDREEEVEFDPVVFTELHL</sequence>
<keyword evidence="7" id="KW-0949">S-adenosyl-L-methionine</keyword>
<dbReference type="FunFam" id="3.30.1960.10:FF:000006">
    <property type="entry name" value="tRNA-yW synthesizing protein 3 homolog"/>
    <property type="match status" value="1"/>
</dbReference>
<dbReference type="GO" id="GO:0008033">
    <property type="term" value="P:tRNA processing"/>
    <property type="evidence" value="ECO:0007669"/>
    <property type="project" value="UniProtKB-KW"/>
</dbReference>
<evidence type="ECO:0000256" key="6">
    <source>
        <dbReference type="ARBA" id="ARBA00022679"/>
    </source>
</evidence>
<dbReference type="GeneID" id="115472899"/>
<evidence type="ECO:0000313" key="13">
    <source>
        <dbReference type="Proteomes" id="UP000515156"/>
    </source>
</evidence>
<dbReference type="InterPro" id="IPR036602">
    <property type="entry name" value="tRNA_yW-synthesising-like_sf"/>
</dbReference>
<comment type="function">
    <text evidence="9">Probable S-adenosyl-L-methionine-dependent methyltransferase that acts as a component of the wybutosine biosynthesis pathway. Wybutosine is a hyper modified guanosine with a tricyclic base found at the 3'-position adjacent to the anticodon of eukaryotic phenylalanine tRNA.</text>
</comment>
<dbReference type="UniPathway" id="UPA00375"/>
<gene>
    <name evidence="14" type="primary">LOC115472899</name>
</gene>
<keyword evidence="8" id="KW-0819">tRNA processing</keyword>
<keyword evidence="13" id="KW-1185">Reference proteome</keyword>
<dbReference type="Gene3D" id="3.30.1960.10">
    <property type="entry name" value="tRNA wybutosine-synthesizing-like"/>
    <property type="match status" value="2"/>
</dbReference>
<evidence type="ECO:0000256" key="7">
    <source>
        <dbReference type="ARBA" id="ARBA00022691"/>
    </source>
</evidence>
<evidence type="ECO:0000256" key="1">
    <source>
        <dbReference type="ARBA" id="ARBA00004797"/>
    </source>
</evidence>
<keyword evidence="6" id="KW-0808">Transferase</keyword>
<evidence type="ECO:0000256" key="11">
    <source>
        <dbReference type="ARBA" id="ARBA00049202"/>
    </source>
</evidence>
<protein>
    <recommendedName>
        <fullName evidence="4">tRNA wybutosine-synthesizing protein 3 homolog</fullName>
        <ecNumber evidence="3">2.1.1.282</ecNumber>
    </recommendedName>
    <alternativeName>
        <fullName evidence="10">tRNA(Phe) 7-((3-amino-3-carboxypropyl)-4-demethylwyosine(37)-N(4))-methyltransferase</fullName>
    </alternativeName>
</protein>
<accession>A0A6P7YDY7</accession>
<evidence type="ECO:0000313" key="14">
    <source>
        <dbReference type="RefSeq" id="XP_030063253.1"/>
    </source>
</evidence>
<dbReference type="InterPro" id="IPR003827">
    <property type="entry name" value="tRNA_yW-synthesising"/>
</dbReference>
<evidence type="ECO:0000256" key="5">
    <source>
        <dbReference type="ARBA" id="ARBA00022603"/>
    </source>
</evidence>
<dbReference type="Proteomes" id="UP000515156">
    <property type="component" value="Chromosome 6"/>
</dbReference>
<dbReference type="GO" id="GO:0032259">
    <property type="term" value="P:methylation"/>
    <property type="evidence" value="ECO:0007669"/>
    <property type="project" value="UniProtKB-KW"/>
</dbReference>
<reference evidence="14" key="1">
    <citation type="submission" date="2025-08" db="UniProtKB">
        <authorList>
            <consortium name="RefSeq"/>
        </authorList>
    </citation>
    <scope>IDENTIFICATION</scope>
</reference>
<dbReference type="GO" id="GO:0008168">
    <property type="term" value="F:methyltransferase activity"/>
    <property type="evidence" value="ECO:0007669"/>
    <property type="project" value="UniProtKB-KW"/>
</dbReference>
<comment type="similarity">
    <text evidence="2">Belongs to the TYW3 family.</text>
</comment>
<dbReference type="Pfam" id="PF02676">
    <property type="entry name" value="TYW3"/>
    <property type="match status" value="1"/>
</dbReference>
<proteinExistence type="inferred from homology"/>
<feature type="domain" description="tRNA wybutosine-synthesizing protein" evidence="12">
    <location>
        <begin position="84"/>
        <end position="160"/>
    </location>
</feature>
<name>A0A6P7YDY7_9AMPH</name>
<dbReference type="SUPFAM" id="SSF111278">
    <property type="entry name" value="SSo0622-like"/>
    <property type="match status" value="1"/>
</dbReference>
<dbReference type="EC" id="2.1.1.282" evidence="3"/>
<dbReference type="AlphaFoldDB" id="A0A6P7YDY7"/>
<evidence type="ECO:0000256" key="4">
    <source>
        <dbReference type="ARBA" id="ARBA00016536"/>
    </source>
</evidence>
<comment type="catalytic activity">
    <reaction evidence="11">
        <text>4-demethyl-7-[(3S)-3-amino-3-carboxypropyl]wyosine(37) in tRNA(Phe) + S-adenosyl-L-methionine = 7-[(3S)-3-amino-3-carboxypropyl]wyosine(37) in tRNA(Phe) + S-adenosyl-L-homocysteine + H(+)</text>
        <dbReference type="Rhea" id="RHEA:36635"/>
        <dbReference type="Rhea" id="RHEA-COMP:10378"/>
        <dbReference type="Rhea" id="RHEA-COMP:10379"/>
        <dbReference type="ChEBI" id="CHEBI:15378"/>
        <dbReference type="ChEBI" id="CHEBI:57856"/>
        <dbReference type="ChEBI" id="CHEBI:59789"/>
        <dbReference type="ChEBI" id="CHEBI:73543"/>
        <dbReference type="ChEBI" id="CHEBI:73550"/>
        <dbReference type="EC" id="2.1.1.282"/>
    </reaction>
</comment>
<comment type="pathway">
    <text evidence="1">tRNA modification; wybutosine-tRNA(Phe) biosynthesis.</text>
</comment>
<dbReference type="PANTHER" id="PTHR48418">
    <property type="entry name" value="TRNA WYBUTOSINE-SYNTHESIZING PROTEIN 3"/>
    <property type="match status" value="1"/>
</dbReference>
<evidence type="ECO:0000256" key="3">
    <source>
        <dbReference type="ARBA" id="ARBA00012750"/>
    </source>
</evidence>
<evidence type="ECO:0000256" key="10">
    <source>
        <dbReference type="ARBA" id="ARBA00030554"/>
    </source>
</evidence>
<dbReference type="PANTHER" id="PTHR48418:SF1">
    <property type="entry name" value="TRNA WYBUTOSINE-SYNTHESIZING PROTEIN 3"/>
    <property type="match status" value="1"/>
</dbReference>
<evidence type="ECO:0000256" key="8">
    <source>
        <dbReference type="ARBA" id="ARBA00022694"/>
    </source>
</evidence>
<evidence type="ECO:0000256" key="9">
    <source>
        <dbReference type="ARBA" id="ARBA00025378"/>
    </source>
</evidence>
<keyword evidence="5" id="KW-0489">Methyltransferase</keyword>
<dbReference type="RefSeq" id="XP_030063253.1">
    <property type="nucleotide sequence ID" value="XM_030207393.1"/>
</dbReference>
<evidence type="ECO:0000256" key="2">
    <source>
        <dbReference type="ARBA" id="ARBA00008569"/>
    </source>
</evidence>
<organism evidence="13 14">
    <name type="scientific">Microcaecilia unicolor</name>
    <dbReference type="NCBI Taxonomy" id="1415580"/>
    <lineage>
        <taxon>Eukaryota</taxon>
        <taxon>Metazoa</taxon>
        <taxon>Chordata</taxon>
        <taxon>Craniata</taxon>
        <taxon>Vertebrata</taxon>
        <taxon>Euteleostomi</taxon>
        <taxon>Amphibia</taxon>
        <taxon>Gymnophiona</taxon>
        <taxon>Siphonopidae</taxon>
        <taxon>Microcaecilia</taxon>
    </lineage>
</organism>